<name>A0A2I2MUH6_9CAUD</name>
<dbReference type="EMBL" id="MF417881">
    <property type="protein sequence ID" value="ASN68801.1"/>
    <property type="molecule type" value="Genomic_DNA"/>
</dbReference>
<protein>
    <submittedName>
        <fullName evidence="1">Uncharacterized protein</fullName>
    </submittedName>
</protein>
<organism evidence="1">
    <name type="scientific">uncultured Caudovirales phage</name>
    <dbReference type="NCBI Taxonomy" id="2100421"/>
    <lineage>
        <taxon>Viruses</taxon>
        <taxon>Duplodnaviria</taxon>
        <taxon>Heunggongvirae</taxon>
        <taxon>Uroviricota</taxon>
        <taxon>Caudoviricetes</taxon>
        <taxon>Peduoviridae</taxon>
        <taxon>Maltschvirus</taxon>
        <taxon>Maltschvirus maltsch</taxon>
    </lineage>
</organism>
<evidence type="ECO:0000313" key="2">
    <source>
        <dbReference type="EMBL" id="ASN68801.1"/>
    </source>
</evidence>
<sequence length="54" mass="6238">MAAHFKPKKCPECGSAKIIKDRVIGQHTGDWKCVDCRKVFSKFETEEWQARQQG</sequence>
<accession>A0A2I2MUH6</accession>
<gene>
    <name evidence="2" type="ORF">7AX3_60</name>
    <name evidence="1" type="ORF">8AX3_1</name>
</gene>
<proteinExistence type="predicted"/>
<reference evidence="1" key="1">
    <citation type="submission" date="2017-06" db="EMBL/GenBank/DDBJ databases">
        <title>Novel phages from South African skin metaviromes.</title>
        <authorList>
            <person name="van Zyl L.J."/>
            <person name="Abrahams Y."/>
            <person name="Stander E.A."/>
            <person name="Kirby B.M."/>
            <person name="Clavaud C."/>
            <person name="Farcet C."/>
            <person name="Breton L."/>
            <person name="Trindade M.I."/>
        </authorList>
    </citation>
    <scope>NUCLEOTIDE SEQUENCE</scope>
</reference>
<dbReference type="EMBL" id="MF417842">
    <property type="protein sequence ID" value="ASN67450.1"/>
    <property type="molecule type" value="Genomic_DNA"/>
</dbReference>
<evidence type="ECO:0000313" key="1">
    <source>
        <dbReference type="EMBL" id="ASN67450.1"/>
    </source>
</evidence>